<protein>
    <submittedName>
        <fullName evidence="1">Uncharacterized protein</fullName>
    </submittedName>
</protein>
<organism evidence="1 2">
    <name type="scientific">Trichinella pseudospiralis</name>
    <name type="common">Parasitic roundworm</name>
    <dbReference type="NCBI Taxonomy" id="6337"/>
    <lineage>
        <taxon>Eukaryota</taxon>
        <taxon>Metazoa</taxon>
        <taxon>Ecdysozoa</taxon>
        <taxon>Nematoda</taxon>
        <taxon>Enoplea</taxon>
        <taxon>Dorylaimia</taxon>
        <taxon>Trichinellida</taxon>
        <taxon>Trichinellidae</taxon>
        <taxon>Trichinella</taxon>
    </lineage>
</organism>
<dbReference type="EMBL" id="JYDT01000027">
    <property type="protein sequence ID" value="KRY89873.1"/>
    <property type="molecule type" value="Genomic_DNA"/>
</dbReference>
<gene>
    <name evidence="1" type="ORF">T4D_10534</name>
</gene>
<keyword evidence="2" id="KW-1185">Reference proteome</keyword>
<dbReference type="OrthoDB" id="5918300at2759"/>
<proteinExistence type="predicted"/>
<dbReference type="Proteomes" id="UP000054995">
    <property type="component" value="Unassembled WGS sequence"/>
</dbReference>
<dbReference type="AlphaFoldDB" id="A0A0V1FVH5"/>
<comment type="caution">
    <text evidence="1">The sequence shown here is derived from an EMBL/GenBank/DDBJ whole genome shotgun (WGS) entry which is preliminary data.</text>
</comment>
<evidence type="ECO:0000313" key="1">
    <source>
        <dbReference type="EMBL" id="KRY89873.1"/>
    </source>
</evidence>
<reference evidence="1 2" key="1">
    <citation type="submission" date="2015-01" db="EMBL/GenBank/DDBJ databases">
        <title>Evolution of Trichinella species and genotypes.</title>
        <authorList>
            <person name="Korhonen P.K."/>
            <person name="Edoardo P."/>
            <person name="Giuseppe L.R."/>
            <person name="Gasser R.B."/>
        </authorList>
    </citation>
    <scope>NUCLEOTIDE SEQUENCE [LARGE SCALE GENOMIC DNA]</scope>
    <source>
        <strain evidence="1">ISS470</strain>
    </source>
</reference>
<sequence>MNLNCKFIIVHQLNYALRNVKILFLVLLVKENAFGKSFTYALKAIDAHAPAEVLYLQKYFCNQKCFNAVKEHDLHPNSMKKCIRFCTAERQIMQRYKMKNGSKLTSKVQQK</sequence>
<evidence type="ECO:0000313" key="2">
    <source>
        <dbReference type="Proteomes" id="UP000054995"/>
    </source>
</evidence>
<accession>A0A0V1FVH5</accession>
<name>A0A0V1FVH5_TRIPS</name>